<evidence type="ECO:0000313" key="1">
    <source>
        <dbReference type="EMBL" id="QLG61934.1"/>
    </source>
</evidence>
<proteinExistence type="predicted"/>
<dbReference type="Proteomes" id="UP000509626">
    <property type="component" value="Chromosome"/>
</dbReference>
<evidence type="ECO:0000313" key="2">
    <source>
        <dbReference type="Proteomes" id="UP000509626"/>
    </source>
</evidence>
<reference evidence="1 2" key="1">
    <citation type="submission" date="2020-06" db="EMBL/GenBank/DDBJ databases">
        <title>NJ-3-1, isolated from saline soil.</title>
        <authorList>
            <person name="Cui H.L."/>
            <person name="Shi X."/>
        </authorList>
    </citation>
    <scope>NUCLEOTIDE SEQUENCE [LARGE SCALE GENOMIC DNA]</scope>
    <source>
        <strain evidence="1 2">NJ-3-1</strain>
    </source>
</reference>
<keyword evidence="2" id="KW-1185">Reference proteome</keyword>
<gene>
    <name evidence="1" type="ORF">HUG12_09460</name>
</gene>
<dbReference type="InterPro" id="IPR007362">
    <property type="entry name" value="DUF429"/>
</dbReference>
<dbReference type="GeneID" id="56037685"/>
<dbReference type="Pfam" id="PF04250">
    <property type="entry name" value="DUF429"/>
    <property type="match status" value="1"/>
</dbReference>
<sequence length="252" mass="28474">MTLYLGVDWASTCWVVVKTGDETAVTTEPSILNVWLNHGRDDDVRSILMDIPIGLPVSGTRDCDNEAMDRLNSRRSTVFSIPGRNVIEAEDYNRARELNGDSLGSQSWWLFPRVLEVDVFLQEFEGAKEKTYESHPEICFAGFDSSQFPGKKTPDGREERLKVLEEDQNLHEEVTDIVLNRENGAEWHDRISKGRLNDVIDAAVLALTAKELDLGPRNEDVQYPALPEKSKPKMDEVLDIYPEILHPDFGGS</sequence>
<dbReference type="RefSeq" id="WP_179268519.1">
    <property type="nucleotide sequence ID" value="NZ_CP058579.1"/>
</dbReference>
<dbReference type="EMBL" id="CP058579">
    <property type="protein sequence ID" value="QLG61934.1"/>
    <property type="molecule type" value="Genomic_DNA"/>
</dbReference>
<accession>A0A7D5LAN8</accession>
<protein>
    <submittedName>
        <fullName evidence="1">DUF429 domain-containing protein</fullName>
    </submittedName>
</protein>
<organism evidence="1 2">
    <name type="scientific">Halorarum salinum</name>
    <dbReference type="NCBI Taxonomy" id="2743089"/>
    <lineage>
        <taxon>Archaea</taxon>
        <taxon>Methanobacteriati</taxon>
        <taxon>Methanobacteriota</taxon>
        <taxon>Stenosarchaea group</taxon>
        <taxon>Halobacteria</taxon>
        <taxon>Halobacteriales</taxon>
        <taxon>Haloferacaceae</taxon>
        <taxon>Halorarum</taxon>
    </lineage>
</organism>
<name>A0A7D5LAN8_9EURY</name>
<dbReference type="KEGG" id="halu:HUG12_09460"/>
<dbReference type="OrthoDB" id="132880at2157"/>
<dbReference type="AlphaFoldDB" id="A0A7D5LAN8"/>